<feature type="compositionally biased region" description="Basic residues" evidence="1">
    <location>
        <begin position="1"/>
        <end position="11"/>
    </location>
</feature>
<comment type="caution">
    <text evidence="2">The sequence shown here is derived from an EMBL/GenBank/DDBJ whole genome shotgun (WGS) entry which is preliminary data.</text>
</comment>
<protein>
    <submittedName>
        <fullName evidence="2">Uncharacterized protein</fullName>
    </submittedName>
</protein>
<dbReference type="AlphaFoldDB" id="A0A426WYH4"/>
<feature type="compositionally biased region" description="Basic residues" evidence="1">
    <location>
        <begin position="20"/>
        <end position="34"/>
    </location>
</feature>
<evidence type="ECO:0000313" key="3">
    <source>
        <dbReference type="Proteomes" id="UP000287651"/>
    </source>
</evidence>
<evidence type="ECO:0000313" key="2">
    <source>
        <dbReference type="EMBL" id="RRT31762.1"/>
    </source>
</evidence>
<dbReference type="Proteomes" id="UP000287651">
    <property type="component" value="Unassembled WGS sequence"/>
</dbReference>
<name>A0A426WYH4_ENSVE</name>
<organism evidence="2 3">
    <name type="scientific">Ensete ventricosum</name>
    <name type="common">Abyssinian banana</name>
    <name type="synonym">Musa ensete</name>
    <dbReference type="NCBI Taxonomy" id="4639"/>
    <lineage>
        <taxon>Eukaryota</taxon>
        <taxon>Viridiplantae</taxon>
        <taxon>Streptophyta</taxon>
        <taxon>Embryophyta</taxon>
        <taxon>Tracheophyta</taxon>
        <taxon>Spermatophyta</taxon>
        <taxon>Magnoliopsida</taxon>
        <taxon>Liliopsida</taxon>
        <taxon>Zingiberales</taxon>
        <taxon>Musaceae</taxon>
        <taxon>Ensete</taxon>
    </lineage>
</organism>
<feature type="region of interest" description="Disordered" evidence="1">
    <location>
        <begin position="1"/>
        <end position="45"/>
    </location>
</feature>
<gene>
    <name evidence="2" type="ORF">B296_00056427</name>
</gene>
<evidence type="ECO:0000256" key="1">
    <source>
        <dbReference type="SAM" id="MobiDB-lite"/>
    </source>
</evidence>
<reference evidence="2 3" key="1">
    <citation type="journal article" date="2014" name="Agronomy (Basel)">
        <title>A Draft Genome Sequence for Ensete ventricosum, the Drought-Tolerant Tree Against Hunger.</title>
        <authorList>
            <person name="Harrison J."/>
            <person name="Moore K.A."/>
            <person name="Paszkiewicz K."/>
            <person name="Jones T."/>
            <person name="Grant M."/>
            <person name="Ambacheew D."/>
            <person name="Muzemil S."/>
            <person name="Studholme D.J."/>
        </authorList>
    </citation>
    <scope>NUCLEOTIDE SEQUENCE [LARGE SCALE GENOMIC DNA]</scope>
</reference>
<accession>A0A426WYH4</accession>
<sequence length="59" mass="6931">MNGGRGRRRSKREIPGAVTVRRRKGSRSIHRSPRKTPQSRSLWRSRRSFTAGFRARVRI</sequence>
<dbReference type="EMBL" id="AMZH03036217">
    <property type="protein sequence ID" value="RRT31762.1"/>
    <property type="molecule type" value="Genomic_DNA"/>
</dbReference>
<proteinExistence type="predicted"/>